<comment type="caution">
    <text evidence="2">The sequence shown here is derived from an EMBL/GenBank/DDBJ whole genome shotgun (WGS) entry which is preliminary data.</text>
</comment>
<evidence type="ECO:0000313" key="3">
    <source>
        <dbReference type="Proteomes" id="UP000812270"/>
    </source>
</evidence>
<accession>A0A9E2W7Z4</accession>
<dbReference type="InterPro" id="IPR034660">
    <property type="entry name" value="DinB/YfiT-like"/>
</dbReference>
<organism evidence="2 3">
    <name type="scientific">Pinibacter aurantiacus</name>
    <dbReference type="NCBI Taxonomy" id="2851599"/>
    <lineage>
        <taxon>Bacteria</taxon>
        <taxon>Pseudomonadati</taxon>
        <taxon>Bacteroidota</taxon>
        <taxon>Chitinophagia</taxon>
        <taxon>Chitinophagales</taxon>
        <taxon>Chitinophagaceae</taxon>
        <taxon>Pinibacter</taxon>
    </lineage>
</organism>
<dbReference type="InterPro" id="IPR024775">
    <property type="entry name" value="DinB-like"/>
</dbReference>
<dbReference type="Pfam" id="PF12867">
    <property type="entry name" value="DinB_2"/>
    <property type="match status" value="1"/>
</dbReference>
<name>A0A9E2W7Z4_9BACT</name>
<keyword evidence="3" id="KW-1185">Reference proteome</keyword>
<dbReference type="Gene3D" id="1.20.120.450">
    <property type="entry name" value="dinb family like domain"/>
    <property type="match status" value="1"/>
</dbReference>
<evidence type="ECO:0000313" key="2">
    <source>
        <dbReference type="EMBL" id="MBV4357182.1"/>
    </source>
</evidence>
<gene>
    <name evidence="2" type="ORF">KTO63_08505</name>
</gene>
<protein>
    <submittedName>
        <fullName evidence="2">DinB family protein</fullName>
    </submittedName>
</protein>
<dbReference type="SUPFAM" id="SSF109854">
    <property type="entry name" value="DinB/YfiT-like putative metalloenzymes"/>
    <property type="match status" value="1"/>
</dbReference>
<sequence length="205" mass="23900">MSRIKTEMFITFNEVMKWFNADEKLLHYKPADGGWSIAEILEHISLTNFYLLILIRKGSLRALENSRDNSYKSLLETYEFDWDKMQLIGMPDAFNWSHPEHMEPKNKTALEDVRRTIKHQLTQSLFYLDELKNGEGILHKSATSVAGIGKIDVYHHVYFLVQHAKRHLLQIKAAKEEFDGSRQYNISNDIVNDIIEGRYVAANLN</sequence>
<evidence type="ECO:0000259" key="1">
    <source>
        <dbReference type="Pfam" id="PF12867"/>
    </source>
</evidence>
<feature type="domain" description="DinB-like" evidence="1">
    <location>
        <begin position="21"/>
        <end position="171"/>
    </location>
</feature>
<dbReference type="Proteomes" id="UP000812270">
    <property type="component" value="Unassembled WGS sequence"/>
</dbReference>
<proteinExistence type="predicted"/>
<dbReference type="EMBL" id="JAHSPG010000003">
    <property type="protein sequence ID" value="MBV4357182.1"/>
    <property type="molecule type" value="Genomic_DNA"/>
</dbReference>
<reference evidence="2" key="1">
    <citation type="submission" date="2021-06" db="EMBL/GenBank/DDBJ databases">
        <authorList>
            <person name="Huq M.A."/>
        </authorList>
    </citation>
    <scope>NUCLEOTIDE SEQUENCE</scope>
    <source>
        <strain evidence="2">MAH-26</strain>
    </source>
</reference>
<dbReference type="AlphaFoldDB" id="A0A9E2W7Z4"/>